<sequence length="99" mass="11601">MKRLIGAALVAGALWFAGPSAINQAVAATLRVKAQSFATKAATDFSARRYHRHHYRHYGYRPYRPYYQPYYYARPYYYRPYPYYAPAPFPFGLGFGPFW</sequence>
<protein>
    <submittedName>
        <fullName evidence="2">Uncharacterized protein</fullName>
    </submittedName>
</protein>
<evidence type="ECO:0000313" key="3">
    <source>
        <dbReference type="Proteomes" id="UP000183208"/>
    </source>
</evidence>
<name>A0A1M6ZMS8_9BRAD</name>
<proteinExistence type="predicted"/>
<keyword evidence="1" id="KW-0732">Signal</keyword>
<reference evidence="2 3" key="1">
    <citation type="submission" date="2016-10" db="EMBL/GenBank/DDBJ databases">
        <authorList>
            <person name="de Groot N.N."/>
        </authorList>
    </citation>
    <scope>NUCLEOTIDE SEQUENCE [LARGE SCALE GENOMIC DNA]</scope>
    <source>
        <strain evidence="2 3">GAS522</strain>
    </source>
</reference>
<organism evidence="2 3">
    <name type="scientific">Bradyrhizobium lablabi</name>
    <dbReference type="NCBI Taxonomy" id="722472"/>
    <lineage>
        <taxon>Bacteria</taxon>
        <taxon>Pseudomonadati</taxon>
        <taxon>Pseudomonadota</taxon>
        <taxon>Alphaproteobacteria</taxon>
        <taxon>Hyphomicrobiales</taxon>
        <taxon>Nitrobacteraceae</taxon>
        <taxon>Bradyrhizobium</taxon>
    </lineage>
</organism>
<feature type="chain" id="PRO_5030031667" evidence="1">
    <location>
        <begin position="28"/>
        <end position="99"/>
    </location>
</feature>
<dbReference type="EMBL" id="FNTI01000001">
    <property type="protein sequence ID" value="SED28084.1"/>
    <property type="molecule type" value="Genomic_DNA"/>
</dbReference>
<accession>A0A1M6ZMS8</accession>
<feature type="signal peptide" evidence="1">
    <location>
        <begin position="1"/>
        <end position="27"/>
    </location>
</feature>
<gene>
    <name evidence="2" type="ORF">SAMN05444171_3675</name>
</gene>
<evidence type="ECO:0000313" key="2">
    <source>
        <dbReference type="EMBL" id="SED28084.1"/>
    </source>
</evidence>
<evidence type="ECO:0000256" key="1">
    <source>
        <dbReference type="SAM" id="SignalP"/>
    </source>
</evidence>
<dbReference type="RefSeq" id="WP_074831417.1">
    <property type="nucleotide sequence ID" value="NZ_FNTI01000001.1"/>
</dbReference>
<dbReference type="OrthoDB" id="10004093at2"/>
<dbReference type="Proteomes" id="UP000183208">
    <property type="component" value="Unassembled WGS sequence"/>
</dbReference>
<dbReference type="AlphaFoldDB" id="A0A1M6ZMS8"/>